<reference evidence="1 2" key="1">
    <citation type="submission" date="2016-05" db="EMBL/GenBank/DDBJ databases">
        <authorList>
            <person name="Lavstsen T."/>
            <person name="Jespersen J.S."/>
        </authorList>
    </citation>
    <scope>NUCLEOTIDE SEQUENCE [LARGE SCALE GENOMIC DNA]</scope>
    <source>
        <strain evidence="1 2">YLB-01</strain>
    </source>
</reference>
<evidence type="ECO:0000313" key="1">
    <source>
        <dbReference type="EMBL" id="OCG76103.1"/>
    </source>
</evidence>
<accession>A0A1B9NHP6</accession>
<gene>
    <name evidence="1" type="ORF">A7J15_12490</name>
</gene>
<organism evidence="1 2">
    <name type="scientific">Microbacterium sediminis</name>
    <dbReference type="NCBI Taxonomy" id="904291"/>
    <lineage>
        <taxon>Bacteria</taxon>
        <taxon>Bacillati</taxon>
        <taxon>Actinomycetota</taxon>
        <taxon>Actinomycetes</taxon>
        <taxon>Micrococcales</taxon>
        <taxon>Microbacteriaceae</taxon>
        <taxon>Microbacterium</taxon>
    </lineage>
</organism>
<sequence length="168" mass="18905">MALSLVATQQRRLEARTYLTDGYGLRRRIEDGPAHSRRISEVASVWQPSRLKGYVVPAGKGLPFLSAGQVFEARPRVRKWVAEPMVRDVASRKVSLDMLLMSCSGEVGKVTATYAEHIDRLITHDLLRIEAHDADELGWIYAYMKTPIFYSIARSAQYGHMIKQAASV</sequence>
<comment type="caution">
    <text evidence="1">The sequence shown here is derived from an EMBL/GenBank/DDBJ whole genome shotgun (WGS) entry which is preliminary data.</text>
</comment>
<evidence type="ECO:0000313" key="2">
    <source>
        <dbReference type="Proteomes" id="UP000093355"/>
    </source>
</evidence>
<dbReference type="EMBL" id="LXMD01000006">
    <property type="protein sequence ID" value="OCG76103.1"/>
    <property type="molecule type" value="Genomic_DNA"/>
</dbReference>
<dbReference type="Proteomes" id="UP000093355">
    <property type="component" value="Unassembled WGS sequence"/>
</dbReference>
<protein>
    <submittedName>
        <fullName evidence="1">Uncharacterized protein</fullName>
    </submittedName>
</protein>
<name>A0A1B9NHP6_9MICO</name>
<dbReference type="AlphaFoldDB" id="A0A1B9NHP6"/>
<proteinExistence type="predicted"/>
<keyword evidence="2" id="KW-1185">Reference proteome</keyword>